<protein>
    <submittedName>
        <fullName evidence="3">Response regulator</fullName>
    </submittedName>
</protein>
<gene>
    <name evidence="3" type="ORF">HWI92_15030</name>
</gene>
<sequence length="147" mass="16699">MNQEKPFRILLADDDDDDTFLFQEALEQVPLNTELRIADNGMKLMDLLYSSEEAPDLIFLDMNMPVKNGLECLEEIRNSKKFGDTPVVILSTSVAKYLWESAYKGGANLYVQKPNSFIALVDILQKCLSQKSELTRQTAVEQFLLTT</sequence>
<dbReference type="SUPFAM" id="SSF52172">
    <property type="entry name" value="CheY-like"/>
    <property type="match status" value="1"/>
</dbReference>
<evidence type="ECO:0000259" key="2">
    <source>
        <dbReference type="PROSITE" id="PS50110"/>
    </source>
</evidence>
<feature type="modified residue" description="4-aspartylphosphate" evidence="1">
    <location>
        <position position="61"/>
    </location>
</feature>
<dbReference type="InterPro" id="IPR011006">
    <property type="entry name" value="CheY-like_superfamily"/>
</dbReference>
<dbReference type="EMBL" id="CP056775">
    <property type="protein sequence ID" value="QRR02125.1"/>
    <property type="molecule type" value="Genomic_DNA"/>
</dbReference>
<feature type="domain" description="Response regulatory" evidence="2">
    <location>
        <begin position="8"/>
        <end position="128"/>
    </location>
</feature>
<reference evidence="3 4" key="1">
    <citation type="submission" date="2020-06" db="EMBL/GenBank/DDBJ databases">
        <title>Dyadobacter sandarakinus sp. nov., isolated from the soil of the Arctic Yellow River Station.</title>
        <authorList>
            <person name="Zhang Y."/>
            <person name="Peng F."/>
        </authorList>
    </citation>
    <scope>NUCLEOTIDE SEQUENCE [LARGE SCALE GENOMIC DNA]</scope>
    <source>
        <strain evidence="3 4">Q3-56</strain>
    </source>
</reference>
<dbReference type="RefSeq" id="WP_204656662.1">
    <property type="nucleotide sequence ID" value="NZ_CP056775.1"/>
</dbReference>
<organism evidence="3 4">
    <name type="scientific">Dyadobacter sandarakinus</name>
    <dbReference type="NCBI Taxonomy" id="2747268"/>
    <lineage>
        <taxon>Bacteria</taxon>
        <taxon>Pseudomonadati</taxon>
        <taxon>Bacteroidota</taxon>
        <taxon>Cytophagia</taxon>
        <taxon>Cytophagales</taxon>
        <taxon>Spirosomataceae</taxon>
        <taxon>Dyadobacter</taxon>
    </lineage>
</organism>
<dbReference type="SMART" id="SM00448">
    <property type="entry name" value="REC"/>
    <property type="match status" value="1"/>
</dbReference>
<evidence type="ECO:0000313" key="3">
    <source>
        <dbReference type="EMBL" id="QRR02125.1"/>
    </source>
</evidence>
<evidence type="ECO:0000256" key="1">
    <source>
        <dbReference type="PROSITE-ProRule" id="PRU00169"/>
    </source>
</evidence>
<dbReference type="InterPro" id="IPR052893">
    <property type="entry name" value="TCS_response_regulator"/>
</dbReference>
<name>A0ABX7I8L6_9BACT</name>
<keyword evidence="1" id="KW-0597">Phosphoprotein</keyword>
<keyword evidence="4" id="KW-1185">Reference proteome</keyword>
<dbReference type="PANTHER" id="PTHR44520">
    <property type="entry name" value="RESPONSE REGULATOR RCP1-RELATED"/>
    <property type="match status" value="1"/>
</dbReference>
<dbReference type="PROSITE" id="PS50110">
    <property type="entry name" value="RESPONSE_REGULATORY"/>
    <property type="match status" value="1"/>
</dbReference>
<dbReference type="Proteomes" id="UP000612680">
    <property type="component" value="Chromosome"/>
</dbReference>
<accession>A0ABX7I8L6</accession>
<evidence type="ECO:0000313" key="4">
    <source>
        <dbReference type="Proteomes" id="UP000612680"/>
    </source>
</evidence>
<dbReference type="Pfam" id="PF00072">
    <property type="entry name" value="Response_reg"/>
    <property type="match status" value="1"/>
</dbReference>
<proteinExistence type="predicted"/>
<dbReference type="PANTHER" id="PTHR44520:SF2">
    <property type="entry name" value="RESPONSE REGULATOR RCP1"/>
    <property type="match status" value="1"/>
</dbReference>
<dbReference type="InterPro" id="IPR001789">
    <property type="entry name" value="Sig_transdc_resp-reg_receiver"/>
</dbReference>
<dbReference type="Gene3D" id="3.40.50.2300">
    <property type="match status" value="1"/>
</dbReference>